<dbReference type="EMBL" id="BAABHK010000009">
    <property type="protein sequence ID" value="GAA4631195.1"/>
    <property type="molecule type" value="Genomic_DNA"/>
</dbReference>
<dbReference type="Proteomes" id="UP001501442">
    <property type="component" value="Unassembled WGS sequence"/>
</dbReference>
<evidence type="ECO:0000313" key="2">
    <source>
        <dbReference type="Proteomes" id="UP001501442"/>
    </source>
</evidence>
<accession>A0ABP8UH43</accession>
<evidence type="ECO:0000313" key="1">
    <source>
        <dbReference type="EMBL" id="GAA4631195.1"/>
    </source>
</evidence>
<reference evidence="2" key="1">
    <citation type="journal article" date="2019" name="Int. J. Syst. Evol. Microbiol.">
        <title>The Global Catalogue of Microorganisms (GCM) 10K type strain sequencing project: providing services to taxonomists for standard genome sequencing and annotation.</title>
        <authorList>
            <consortium name="The Broad Institute Genomics Platform"/>
            <consortium name="The Broad Institute Genome Sequencing Center for Infectious Disease"/>
            <person name="Wu L."/>
            <person name="Ma J."/>
        </authorList>
    </citation>
    <scope>NUCLEOTIDE SEQUENCE [LARGE SCALE GENOMIC DNA]</scope>
    <source>
        <strain evidence="2">JCM 17939</strain>
    </source>
</reference>
<protein>
    <recommendedName>
        <fullName evidence="3">DUF222 domain-containing protein</fullName>
    </recommendedName>
</protein>
<keyword evidence="2" id="KW-1185">Reference proteome</keyword>
<proteinExistence type="predicted"/>
<name>A0ABP8UH43_9ACTN</name>
<organism evidence="1 2">
    <name type="scientific">Actinoallomurus vinaceus</name>
    <dbReference type="NCBI Taxonomy" id="1080074"/>
    <lineage>
        <taxon>Bacteria</taxon>
        <taxon>Bacillati</taxon>
        <taxon>Actinomycetota</taxon>
        <taxon>Actinomycetes</taxon>
        <taxon>Streptosporangiales</taxon>
        <taxon>Thermomonosporaceae</taxon>
        <taxon>Actinoallomurus</taxon>
    </lineage>
</organism>
<sequence>MDPLSVSALVTLLSKIFDGTTGKVGEQLWDNLTSVVRRAFGRRSTSVEAAKRLGERPGDADSIRALAEALIADSARDPQGAVQVRHWVARAERTLVDDDAFGETTVDDARRNVVGTRDIHGDITF</sequence>
<evidence type="ECO:0008006" key="3">
    <source>
        <dbReference type="Google" id="ProtNLM"/>
    </source>
</evidence>
<gene>
    <name evidence="1" type="ORF">GCM10023196_059640</name>
</gene>
<dbReference type="RefSeq" id="WP_345434409.1">
    <property type="nucleotide sequence ID" value="NZ_BAABHK010000009.1"/>
</dbReference>
<comment type="caution">
    <text evidence="1">The sequence shown here is derived from an EMBL/GenBank/DDBJ whole genome shotgun (WGS) entry which is preliminary data.</text>
</comment>